<sequence>MALCAAGGAVAALTATGPALASDSSTPAPPAKQQQAEAPGATVDAAKRTYTGKVIARTGLNVRTGPSQNYRVIDTLEHGEYVQIKCKVNGQWIDGNPRWYKLADGKWAWASARYIKNIGPAPHWCR</sequence>
<dbReference type="Proteomes" id="UP000176101">
    <property type="component" value="Unassembled WGS sequence"/>
</dbReference>
<name>A0A1E7KPJ0_9ACTN</name>
<dbReference type="AlphaFoldDB" id="A0A1E7KPJ0"/>
<dbReference type="STRING" id="1075402.AN216_02280"/>
<protein>
    <recommendedName>
        <fullName evidence="3">SH3b domain-containing protein</fullName>
    </recommendedName>
</protein>
<proteinExistence type="predicted"/>
<dbReference type="Gene3D" id="2.30.30.40">
    <property type="entry name" value="SH3 Domains"/>
    <property type="match status" value="1"/>
</dbReference>
<evidence type="ECO:0000259" key="3">
    <source>
        <dbReference type="PROSITE" id="PS51781"/>
    </source>
</evidence>
<feature type="signal peptide" evidence="2">
    <location>
        <begin position="1"/>
        <end position="21"/>
    </location>
</feature>
<dbReference type="EMBL" id="LJGU01000093">
    <property type="protein sequence ID" value="OEV05814.1"/>
    <property type="molecule type" value="Genomic_DNA"/>
</dbReference>
<dbReference type="Pfam" id="PF08239">
    <property type="entry name" value="SH3_3"/>
    <property type="match status" value="1"/>
</dbReference>
<evidence type="ECO:0000313" key="4">
    <source>
        <dbReference type="EMBL" id="OEV05814.1"/>
    </source>
</evidence>
<comment type="caution">
    <text evidence="4">The sequence shown here is derived from an EMBL/GenBank/DDBJ whole genome shotgun (WGS) entry which is preliminary data.</text>
</comment>
<reference evidence="4 5" key="1">
    <citation type="journal article" date="2016" name="Front. Microbiol.">
        <title>Comparative Genomics Analysis of Streptomyces Species Reveals Their Adaptation to the Marine Environment and Their Diversity at the Genomic Level.</title>
        <authorList>
            <person name="Tian X."/>
            <person name="Zhang Z."/>
            <person name="Yang T."/>
            <person name="Chen M."/>
            <person name="Li J."/>
            <person name="Chen F."/>
            <person name="Yang J."/>
            <person name="Li W."/>
            <person name="Zhang B."/>
            <person name="Zhang Z."/>
            <person name="Wu J."/>
            <person name="Zhang C."/>
            <person name="Long L."/>
            <person name="Xiao J."/>
        </authorList>
    </citation>
    <scope>NUCLEOTIDE SEQUENCE [LARGE SCALE GENOMIC DNA]</scope>
    <source>
        <strain evidence="4 5">SCSIO 02100</strain>
    </source>
</reference>
<evidence type="ECO:0000256" key="1">
    <source>
        <dbReference type="SAM" id="MobiDB-lite"/>
    </source>
</evidence>
<dbReference type="InterPro" id="IPR003646">
    <property type="entry name" value="SH3-like_bac-type"/>
</dbReference>
<keyword evidence="5" id="KW-1185">Reference proteome</keyword>
<organism evidence="4 5">
    <name type="scientific">Streptomyces oceani</name>
    <dbReference type="NCBI Taxonomy" id="1075402"/>
    <lineage>
        <taxon>Bacteria</taxon>
        <taxon>Bacillati</taxon>
        <taxon>Actinomycetota</taxon>
        <taxon>Actinomycetes</taxon>
        <taxon>Kitasatosporales</taxon>
        <taxon>Streptomycetaceae</taxon>
        <taxon>Streptomyces</taxon>
    </lineage>
</organism>
<accession>A0A1E7KPJ0</accession>
<dbReference type="SMART" id="SM00287">
    <property type="entry name" value="SH3b"/>
    <property type="match status" value="1"/>
</dbReference>
<keyword evidence="2" id="KW-0732">Signal</keyword>
<dbReference type="PROSITE" id="PS51781">
    <property type="entry name" value="SH3B"/>
    <property type="match status" value="1"/>
</dbReference>
<gene>
    <name evidence="4" type="ORF">AN216_02280</name>
</gene>
<feature type="chain" id="PRO_5009196745" description="SH3b domain-containing protein" evidence="2">
    <location>
        <begin position="22"/>
        <end position="126"/>
    </location>
</feature>
<feature type="region of interest" description="Disordered" evidence="1">
    <location>
        <begin position="19"/>
        <end position="43"/>
    </location>
</feature>
<feature type="domain" description="SH3b" evidence="3">
    <location>
        <begin position="49"/>
        <end position="119"/>
    </location>
</feature>
<evidence type="ECO:0000313" key="5">
    <source>
        <dbReference type="Proteomes" id="UP000176101"/>
    </source>
</evidence>
<evidence type="ECO:0000256" key="2">
    <source>
        <dbReference type="SAM" id="SignalP"/>
    </source>
</evidence>